<dbReference type="Pfam" id="PF07729">
    <property type="entry name" value="FCD"/>
    <property type="match status" value="1"/>
</dbReference>
<dbReference type="Gene3D" id="1.10.10.10">
    <property type="entry name" value="Winged helix-like DNA-binding domain superfamily/Winged helix DNA-binding domain"/>
    <property type="match status" value="1"/>
</dbReference>
<evidence type="ECO:0000256" key="3">
    <source>
        <dbReference type="ARBA" id="ARBA00023163"/>
    </source>
</evidence>
<dbReference type="KEGG" id="lins:G7067_07485"/>
<dbReference type="Gene3D" id="1.20.120.530">
    <property type="entry name" value="GntR ligand-binding domain-like"/>
    <property type="match status" value="1"/>
</dbReference>
<keyword evidence="3" id="KW-0804">Transcription</keyword>
<dbReference type="AlphaFoldDB" id="A0A6G8FIM6"/>
<keyword evidence="6" id="KW-1185">Reference proteome</keyword>
<keyword evidence="1" id="KW-0805">Transcription regulation</keyword>
<dbReference type="GO" id="GO:0003700">
    <property type="term" value="F:DNA-binding transcription factor activity"/>
    <property type="evidence" value="ECO:0007669"/>
    <property type="project" value="InterPro"/>
</dbReference>
<evidence type="ECO:0000259" key="4">
    <source>
        <dbReference type="PROSITE" id="PS50949"/>
    </source>
</evidence>
<evidence type="ECO:0000313" key="6">
    <source>
        <dbReference type="Proteomes" id="UP000501387"/>
    </source>
</evidence>
<dbReference type="SUPFAM" id="SSF46785">
    <property type="entry name" value="Winged helix' DNA-binding domain"/>
    <property type="match status" value="1"/>
</dbReference>
<dbReference type="InterPro" id="IPR000524">
    <property type="entry name" value="Tscrpt_reg_HTH_GntR"/>
</dbReference>
<keyword evidence="2" id="KW-0238">DNA-binding</keyword>
<evidence type="ECO:0000313" key="5">
    <source>
        <dbReference type="EMBL" id="QIM16300.1"/>
    </source>
</evidence>
<accession>A0A6G8FIM6</accession>
<dbReference type="InterPro" id="IPR036390">
    <property type="entry name" value="WH_DNA-bd_sf"/>
</dbReference>
<dbReference type="Pfam" id="PF00392">
    <property type="entry name" value="GntR"/>
    <property type="match status" value="1"/>
</dbReference>
<dbReference type="SMART" id="SM00895">
    <property type="entry name" value="FCD"/>
    <property type="match status" value="1"/>
</dbReference>
<feature type="domain" description="HTH gntR-type" evidence="4">
    <location>
        <begin position="8"/>
        <end position="75"/>
    </location>
</feature>
<dbReference type="InterPro" id="IPR036388">
    <property type="entry name" value="WH-like_DNA-bd_sf"/>
</dbReference>
<name>A0A6G8FIM6_9MICO</name>
<organism evidence="5 6">
    <name type="scientific">Leucobacter insecticola</name>
    <dbReference type="NCBI Taxonomy" id="2714934"/>
    <lineage>
        <taxon>Bacteria</taxon>
        <taxon>Bacillati</taxon>
        <taxon>Actinomycetota</taxon>
        <taxon>Actinomycetes</taxon>
        <taxon>Micrococcales</taxon>
        <taxon>Microbacteriaceae</taxon>
        <taxon>Leucobacter</taxon>
    </lineage>
</organism>
<dbReference type="PANTHER" id="PTHR43537:SF45">
    <property type="entry name" value="GNTR FAMILY REGULATORY PROTEIN"/>
    <property type="match status" value="1"/>
</dbReference>
<dbReference type="InterPro" id="IPR011711">
    <property type="entry name" value="GntR_C"/>
</dbReference>
<proteinExistence type="predicted"/>
<dbReference type="SUPFAM" id="SSF48008">
    <property type="entry name" value="GntR ligand-binding domain-like"/>
    <property type="match status" value="1"/>
</dbReference>
<dbReference type="CDD" id="cd07377">
    <property type="entry name" value="WHTH_GntR"/>
    <property type="match status" value="1"/>
</dbReference>
<dbReference type="EMBL" id="CP049934">
    <property type="protein sequence ID" value="QIM16300.1"/>
    <property type="molecule type" value="Genomic_DNA"/>
</dbReference>
<gene>
    <name evidence="5" type="ORF">G7067_07485</name>
</gene>
<reference evidence="5 6" key="1">
    <citation type="submission" date="2020-03" db="EMBL/GenBank/DDBJ databases">
        <title>Leucobacter sp. nov., isolated from beetles.</title>
        <authorList>
            <person name="Hyun D.-W."/>
            <person name="Bae J.-W."/>
        </authorList>
    </citation>
    <scope>NUCLEOTIDE SEQUENCE [LARGE SCALE GENOMIC DNA]</scope>
    <source>
        <strain evidence="5 6">HDW9B</strain>
    </source>
</reference>
<sequence>MRPRVTAVSITEAIADDLRNRLLEGEFSPGAVFPETTVAEMYDVARPTARVAIERVVSEGLLERHPHRPARVPALGVEDVRDIYRSRIFVESEVLRSLAREGTVPAEAERANADIAATIAKGGSPLEIVEPDMRFHTSLVDAVGSARMSKIYESLANEVRACMLQVQGRNLLVSEHIHAEHALILQRIAENDPDGVAAVLDDHLTRARDRLSAVLAGGD</sequence>
<protein>
    <submittedName>
        <fullName evidence="5">GntR family transcriptional regulator</fullName>
    </submittedName>
</protein>
<evidence type="ECO:0000256" key="1">
    <source>
        <dbReference type="ARBA" id="ARBA00023015"/>
    </source>
</evidence>
<dbReference type="PANTHER" id="PTHR43537">
    <property type="entry name" value="TRANSCRIPTIONAL REGULATOR, GNTR FAMILY"/>
    <property type="match status" value="1"/>
</dbReference>
<dbReference type="Proteomes" id="UP000501387">
    <property type="component" value="Chromosome"/>
</dbReference>
<dbReference type="GO" id="GO:0003677">
    <property type="term" value="F:DNA binding"/>
    <property type="evidence" value="ECO:0007669"/>
    <property type="project" value="UniProtKB-KW"/>
</dbReference>
<dbReference type="InterPro" id="IPR008920">
    <property type="entry name" value="TF_FadR/GntR_C"/>
</dbReference>
<dbReference type="SMART" id="SM00345">
    <property type="entry name" value="HTH_GNTR"/>
    <property type="match status" value="1"/>
</dbReference>
<evidence type="ECO:0000256" key="2">
    <source>
        <dbReference type="ARBA" id="ARBA00023125"/>
    </source>
</evidence>
<dbReference type="PROSITE" id="PS50949">
    <property type="entry name" value="HTH_GNTR"/>
    <property type="match status" value="1"/>
</dbReference>